<organism evidence="2 3">
    <name type="scientific">Amycolatopsis azurea DSM 43854</name>
    <dbReference type="NCBI Taxonomy" id="1238180"/>
    <lineage>
        <taxon>Bacteria</taxon>
        <taxon>Bacillati</taxon>
        <taxon>Actinomycetota</taxon>
        <taxon>Actinomycetes</taxon>
        <taxon>Pseudonocardiales</taxon>
        <taxon>Pseudonocardiaceae</taxon>
        <taxon>Amycolatopsis</taxon>
    </lineage>
</organism>
<evidence type="ECO:0000313" key="3">
    <source>
        <dbReference type="Proteomes" id="UP000014137"/>
    </source>
</evidence>
<accession>M2QFK9</accession>
<name>M2QFK9_9PSEU</name>
<comment type="caution">
    <text evidence="2">The sequence shown here is derived from an EMBL/GenBank/DDBJ whole genome shotgun (WGS) entry which is preliminary data.</text>
</comment>
<dbReference type="Proteomes" id="UP000014137">
    <property type="component" value="Unassembled WGS sequence"/>
</dbReference>
<gene>
    <name evidence="2" type="ORF">C791_4753</name>
</gene>
<feature type="compositionally biased region" description="Gly residues" evidence="1">
    <location>
        <begin position="38"/>
        <end position="47"/>
    </location>
</feature>
<evidence type="ECO:0000256" key="1">
    <source>
        <dbReference type="SAM" id="MobiDB-lite"/>
    </source>
</evidence>
<dbReference type="PATRIC" id="fig|1238180.3.peg.4796"/>
<dbReference type="EMBL" id="ANMG01000045">
    <property type="protein sequence ID" value="EMD25506.1"/>
    <property type="molecule type" value="Genomic_DNA"/>
</dbReference>
<sequence length="47" mass="5160">MSGRRRGRSGDQGQGRCCDKAEMTHPPTSRQGDPKGRVSGGGLRRRY</sequence>
<evidence type="ECO:0000313" key="2">
    <source>
        <dbReference type="EMBL" id="EMD25506.1"/>
    </source>
</evidence>
<reference evidence="2 3" key="1">
    <citation type="submission" date="2012-10" db="EMBL/GenBank/DDBJ databases">
        <title>Genome assembly of Amycolatopsis azurea DSM 43854.</title>
        <authorList>
            <person name="Khatri I."/>
            <person name="Kaur I."/>
            <person name="Subramanian S."/>
            <person name="Mayilraj S."/>
        </authorList>
    </citation>
    <scope>NUCLEOTIDE SEQUENCE [LARGE SCALE GENOMIC DNA]</scope>
    <source>
        <strain evidence="2 3">DSM 43854</strain>
    </source>
</reference>
<proteinExistence type="predicted"/>
<protein>
    <submittedName>
        <fullName evidence="2">Uncharacterized protein</fullName>
    </submittedName>
</protein>
<feature type="region of interest" description="Disordered" evidence="1">
    <location>
        <begin position="1"/>
        <end position="47"/>
    </location>
</feature>
<dbReference type="AlphaFoldDB" id="M2QFK9"/>